<evidence type="ECO:0000313" key="2">
    <source>
        <dbReference type="EMBL" id="CAH68543.2"/>
    </source>
</evidence>
<name>H2VFK6_ORYSJ</name>
<feature type="compositionally biased region" description="Polar residues" evidence="1">
    <location>
        <begin position="69"/>
        <end position="78"/>
    </location>
</feature>
<protein>
    <submittedName>
        <fullName evidence="2">OSJNBa0009P12.22 protein</fullName>
    </submittedName>
</protein>
<dbReference type="Proteomes" id="UP000000763">
    <property type="component" value="Chromosome 4"/>
</dbReference>
<proteinExistence type="predicted"/>
<gene>
    <name evidence="2" type="ORF">OSJNBa0009P12.22</name>
</gene>
<organism evidence="2 3">
    <name type="scientific">Oryza sativa subsp. japonica</name>
    <name type="common">Rice</name>
    <dbReference type="NCBI Taxonomy" id="39947"/>
    <lineage>
        <taxon>Eukaryota</taxon>
        <taxon>Viridiplantae</taxon>
        <taxon>Streptophyta</taxon>
        <taxon>Embryophyta</taxon>
        <taxon>Tracheophyta</taxon>
        <taxon>Spermatophyta</taxon>
        <taxon>Magnoliopsida</taxon>
        <taxon>Liliopsida</taxon>
        <taxon>Poales</taxon>
        <taxon>Poaceae</taxon>
        <taxon>BOP clade</taxon>
        <taxon>Oryzoideae</taxon>
        <taxon>Oryzeae</taxon>
        <taxon>Oryzinae</taxon>
        <taxon>Oryza</taxon>
        <taxon>Oryza sativa</taxon>
    </lineage>
</organism>
<sequence>MAPAHRHTACCALRSTPAAMLWGISYVLVKQLPGVEEKSPSSTTLDGHDLAPTSWSSEVSKALEDIKPTLNSNTTENAKSPHGRRWRRGAEVVSAAGGSPVVVDGGEEADAMALRDVRYLVLRLGDDFVTGNATYRNPVRTGPLLIQRGVIPDHARPEQQQQPVQDTVPLQHARMVDMGGGVMAPMPAPSTHYPARDRELLAGSAGAGAGEEEPSADAAVDEEVERKGAALAASSAWSTTSTYLASMLRRRRKRPPATSSDVAWTVEDAVVNDELRSGTWMTKDTPVGEELRRGMWMTKDTTAGDEL</sequence>
<reference evidence="3" key="2">
    <citation type="journal article" date="2008" name="Nucleic Acids Res.">
        <title>The rice annotation project database (RAP-DB): 2008 update.</title>
        <authorList>
            <consortium name="The rice annotation project (RAP)"/>
        </authorList>
    </citation>
    <scope>GENOME REANNOTATION</scope>
    <source>
        <strain evidence="3">cv. Nipponbare</strain>
    </source>
</reference>
<dbReference type="AlphaFoldDB" id="H2VFK6"/>
<evidence type="ECO:0000256" key="1">
    <source>
        <dbReference type="SAM" id="MobiDB-lite"/>
    </source>
</evidence>
<evidence type="ECO:0000313" key="3">
    <source>
        <dbReference type="Proteomes" id="UP000000763"/>
    </source>
</evidence>
<feature type="region of interest" description="Disordered" evidence="1">
    <location>
        <begin position="65"/>
        <end position="86"/>
    </location>
</feature>
<reference evidence="3" key="1">
    <citation type="journal article" date="2005" name="Nature">
        <title>The map-based sequence of the rice genome.</title>
        <authorList>
            <consortium name="International rice genome sequencing project (IRGSP)"/>
            <person name="Matsumoto T."/>
            <person name="Wu J."/>
            <person name="Kanamori H."/>
            <person name="Katayose Y."/>
            <person name="Fujisawa M."/>
            <person name="Namiki N."/>
            <person name="Mizuno H."/>
            <person name="Yamamoto K."/>
            <person name="Antonio B.A."/>
            <person name="Baba T."/>
            <person name="Sakata K."/>
            <person name="Nagamura Y."/>
            <person name="Aoki H."/>
            <person name="Arikawa K."/>
            <person name="Arita K."/>
            <person name="Bito T."/>
            <person name="Chiden Y."/>
            <person name="Fujitsuka N."/>
            <person name="Fukunaka R."/>
            <person name="Hamada M."/>
            <person name="Harada C."/>
            <person name="Hayashi A."/>
            <person name="Hijishita S."/>
            <person name="Honda M."/>
            <person name="Hosokawa S."/>
            <person name="Ichikawa Y."/>
            <person name="Idonuma A."/>
            <person name="Iijima M."/>
            <person name="Ikeda M."/>
            <person name="Ikeno M."/>
            <person name="Ito K."/>
            <person name="Ito S."/>
            <person name="Ito T."/>
            <person name="Ito Y."/>
            <person name="Ito Y."/>
            <person name="Iwabuchi A."/>
            <person name="Kamiya K."/>
            <person name="Karasawa W."/>
            <person name="Kurita K."/>
            <person name="Katagiri S."/>
            <person name="Kikuta A."/>
            <person name="Kobayashi H."/>
            <person name="Kobayashi N."/>
            <person name="Machita K."/>
            <person name="Maehara T."/>
            <person name="Masukawa M."/>
            <person name="Mizubayashi T."/>
            <person name="Mukai Y."/>
            <person name="Nagasaki H."/>
            <person name="Nagata Y."/>
            <person name="Naito S."/>
            <person name="Nakashima M."/>
            <person name="Nakama Y."/>
            <person name="Nakamichi Y."/>
            <person name="Nakamura M."/>
            <person name="Meguro A."/>
            <person name="Negishi M."/>
            <person name="Ohta I."/>
            <person name="Ohta T."/>
            <person name="Okamoto M."/>
            <person name="Ono N."/>
            <person name="Saji S."/>
            <person name="Sakaguchi M."/>
            <person name="Sakai K."/>
            <person name="Shibata M."/>
            <person name="Shimokawa T."/>
            <person name="Song J."/>
            <person name="Takazaki Y."/>
            <person name="Terasawa K."/>
            <person name="Tsugane M."/>
            <person name="Tsuji K."/>
            <person name="Ueda S."/>
            <person name="Waki K."/>
            <person name="Yamagata H."/>
            <person name="Yamamoto M."/>
            <person name="Yamamoto S."/>
            <person name="Yamane H."/>
            <person name="Yoshiki S."/>
            <person name="Yoshihara R."/>
            <person name="Yukawa K."/>
            <person name="Zhong H."/>
            <person name="Yano M."/>
            <person name="Yuan Q."/>
            <person name="Ouyang S."/>
            <person name="Liu J."/>
            <person name="Jones K.M."/>
            <person name="Gansberger K."/>
            <person name="Moffat K."/>
            <person name="Hill J."/>
            <person name="Bera J."/>
            <person name="Fadrosh D."/>
            <person name="Jin S."/>
            <person name="Johri S."/>
            <person name="Kim M."/>
            <person name="Overton L."/>
            <person name="Reardon M."/>
            <person name="Tsitrin T."/>
            <person name="Vuong H."/>
            <person name="Weaver B."/>
            <person name="Ciecko A."/>
            <person name="Tallon L."/>
            <person name="Jackson J."/>
            <person name="Pai G."/>
            <person name="Aken S.V."/>
            <person name="Utterback T."/>
            <person name="Reidmuller S."/>
            <person name="Feldblyum T."/>
            <person name="Hsiao J."/>
            <person name="Zismann V."/>
            <person name="Iobst S."/>
            <person name="de Vazeille A.R."/>
            <person name="Buell C.R."/>
            <person name="Ying K."/>
            <person name="Li Y."/>
            <person name="Lu T."/>
            <person name="Huang Y."/>
            <person name="Zhao Q."/>
            <person name="Feng Q."/>
            <person name="Zhang L."/>
            <person name="Zhu J."/>
            <person name="Weng Q."/>
            <person name="Mu J."/>
            <person name="Lu Y."/>
            <person name="Fan D."/>
            <person name="Liu Y."/>
            <person name="Guan J."/>
            <person name="Zhang Y."/>
            <person name="Yu S."/>
            <person name="Liu X."/>
            <person name="Zhang Y."/>
            <person name="Hong G."/>
            <person name="Han B."/>
            <person name="Choisne N."/>
            <person name="Demange N."/>
            <person name="Orjeda G."/>
            <person name="Samain S."/>
            <person name="Cattolico L."/>
            <person name="Pelletier E."/>
            <person name="Couloux A."/>
            <person name="Segurens B."/>
            <person name="Wincker P."/>
            <person name="D'Hont A."/>
            <person name="Scarpelli C."/>
            <person name="Weissenbach J."/>
            <person name="Salanoubat M."/>
            <person name="Quetier F."/>
            <person name="Yu Y."/>
            <person name="Kim H.R."/>
            <person name="Rambo T."/>
            <person name="Currie J."/>
            <person name="Collura K."/>
            <person name="Luo M."/>
            <person name="Yang T."/>
            <person name="Ammiraju J.S.S."/>
            <person name="Engler F."/>
            <person name="Soderlund C."/>
            <person name="Wing R.A."/>
            <person name="Palmer L.E."/>
            <person name="de la Bastide M."/>
            <person name="Spiegel L."/>
            <person name="Nascimento L."/>
            <person name="Zutavern T."/>
            <person name="O'Shaughnessy A."/>
            <person name="Dike S."/>
            <person name="Dedhia N."/>
            <person name="Preston R."/>
            <person name="Balija V."/>
            <person name="McCombie W.R."/>
            <person name="Chow T."/>
            <person name="Chen H."/>
            <person name="Chung M."/>
            <person name="Chen C."/>
            <person name="Shaw J."/>
            <person name="Wu H."/>
            <person name="Hsiao K."/>
            <person name="Chao Y."/>
            <person name="Chu M."/>
            <person name="Cheng C."/>
            <person name="Hour A."/>
            <person name="Lee P."/>
            <person name="Lin S."/>
            <person name="Lin Y."/>
            <person name="Liou J."/>
            <person name="Liu S."/>
            <person name="Hsing Y."/>
            <person name="Raghuvanshi S."/>
            <person name="Mohanty A."/>
            <person name="Bharti A.K."/>
            <person name="Gaur A."/>
            <person name="Gupta V."/>
            <person name="Kumar D."/>
            <person name="Ravi V."/>
            <person name="Vij S."/>
            <person name="Kapur A."/>
            <person name="Khurana P."/>
            <person name="Khurana P."/>
            <person name="Khurana J.P."/>
            <person name="Tyagi A.K."/>
            <person name="Gaikwad K."/>
            <person name="Singh A."/>
            <person name="Dalal V."/>
            <person name="Srivastava S."/>
            <person name="Dixit A."/>
            <person name="Pal A.K."/>
            <person name="Ghazi I.A."/>
            <person name="Yadav M."/>
            <person name="Pandit A."/>
            <person name="Bhargava A."/>
            <person name="Sureshbabu K."/>
            <person name="Batra K."/>
            <person name="Sharma T.R."/>
            <person name="Mohapatra T."/>
            <person name="Singh N.K."/>
            <person name="Messing J."/>
            <person name="Nelson A.B."/>
            <person name="Fuks G."/>
            <person name="Kavchok S."/>
            <person name="Keizer G."/>
            <person name="Linton E."/>
            <person name="Llaca V."/>
            <person name="Song R."/>
            <person name="Tanyolac B."/>
            <person name="Young S."/>
            <person name="Ho-Il K."/>
            <person name="Hahn J.H."/>
            <person name="Sangsakoo G."/>
            <person name="Vanavichit A."/>
            <person name="de Mattos Luiz.A.T."/>
            <person name="Zimmer P.D."/>
            <person name="Malone G."/>
            <person name="Dellagostin O."/>
            <person name="de Oliveira A.C."/>
            <person name="Bevan M."/>
            <person name="Bancroft I."/>
            <person name="Minx P."/>
            <person name="Cordum H."/>
            <person name="Wilson R."/>
            <person name="Cheng Z."/>
            <person name="Jin W."/>
            <person name="Jiang J."/>
            <person name="Leong S.A."/>
            <person name="Iwama H."/>
            <person name="Gojobori T."/>
            <person name="Itoh T."/>
            <person name="Niimura Y."/>
            <person name="Fujii Y."/>
            <person name="Habara T."/>
            <person name="Sakai H."/>
            <person name="Sato Y."/>
            <person name="Wilson G."/>
            <person name="Kumar K."/>
            <person name="McCouch S."/>
            <person name="Juretic N."/>
            <person name="Hoen D."/>
            <person name="Wright S."/>
            <person name="Bruskiewich R."/>
            <person name="Bureau T."/>
            <person name="Miyao A."/>
            <person name="Hirochika H."/>
            <person name="Nishikawa T."/>
            <person name="Kadowaki K."/>
            <person name="Sugiura M."/>
            <person name="Burr B."/>
            <person name="Sasaki T."/>
        </authorList>
    </citation>
    <scope>NUCLEOTIDE SEQUENCE [LARGE SCALE GENOMIC DNA]</scope>
    <source>
        <strain evidence="3">cv. Nipponbare</strain>
    </source>
</reference>
<accession>H2VFK6</accession>
<dbReference type="EMBL" id="AL662952">
    <property type="protein sequence ID" value="CAH68543.2"/>
    <property type="molecule type" value="Genomic_DNA"/>
</dbReference>